<dbReference type="Pfam" id="PF13460">
    <property type="entry name" value="NAD_binding_10"/>
    <property type="match status" value="1"/>
</dbReference>
<dbReference type="Proteomes" id="UP000487882">
    <property type="component" value="Unassembled WGS sequence"/>
</dbReference>
<gene>
    <name evidence="2" type="ORF">GSD1FS_0672</name>
</gene>
<organism evidence="2 3">
    <name type="scientific">Bifidobacterium canis</name>
    <dbReference type="NCBI Taxonomy" id="2610880"/>
    <lineage>
        <taxon>Bacteria</taxon>
        <taxon>Bacillati</taxon>
        <taxon>Actinomycetota</taxon>
        <taxon>Actinomycetes</taxon>
        <taxon>Bifidobacteriales</taxon>
        <taxon>Bifidobacteriaceae</taxon>
        <taxon>Bifidobacterium</taxon>
    </lineage>
</organism>
<keyword evidence="3" id="KW-1185">Reference proteome</keyword>
<dbReference type="Gene3D" id="3.40.50.720">
    <property type="entry name" value="NAD(P)-binding Rossmann-like Domain"/>
    <property type="match status" value="1"/>
</dbReference>
<accession>A0A7K1J485</accession>
<dbReference type="SUPFAM" id="SSF51735">
    <property type="entry name" value="NAD(P)-binding Rossmann-fold domains"/>
    <property type="match status" value="1"/>
</dbReference>
<sequence>MRIFVAGASGRVGTALTKDLVAQGHEVVAASRHPEHFEGQEHVTPMVLDLHRSVEQLAEDLKGVDAVYFVAGSRGKDLLQTDAFGAVKLMQAAEQQGIKRFILLSSVFADVPEKWNDPNLKDIPDYNIAKFFADQWLMTRTNLDYTIIQPGNLMEEPATGKVTFHVDRSIPNSLYDVAAVLAAVLNAPNTYCKVIMMGGGDTPIDQAVAAF</sequence>
<dbReference type="PANTHER" id="PTHR15020">
    <property type="entry name" value="FLAVIN REDUCTASE-RELATED"/>
    <property type="match status" value="1"/>
</dbReference>
<evidence type="ECO:0000313" key="2">
    <source>
        <dbReference type="EMBL" id="MUH59351.1"/>
    </source>
</evidence>
<reference evidence="2 3" key="1">
    <citation type="submission" date="2019-09" db="EMBL/GenBank/DDBJ databases">
        <title>Bifidobacterium canis sp. nov., isolated from the digestive tract of German Shepherd dog puppy.</title>
        <authorList>
            <person name="Bunesova V."/>
        </authorList>
    </citation>
    <scope>NUCLEOTIDE SEQUENCE [LARGE SCALE GENOMIC DNA]</scope>
    <source>
        <strain evidence="2 3">GSD1FS</strain>
    </source>
</reference>
<evidence type="ECO:0000313" key="3">
    <source>
        <dbReference type="Proteomes" id="UP000487882"/>
    </source>
</evidence>
<dbReference type="RefSeq" id="WP_155588336.1">
    <property type="nucleotide sequence ID" value="NZ_WNLP01000002.1"/>
</dbReference>
<protein>
    <submittedName>
        <fullName evidence="2">NAD-dependent dehydratase</fullName>
    </submittedName>
</protein>
<dbReference type="AlphaFoldDB" id="A0A7K1J485"/>
<dbReference type="InterPro" id="IPR016040">
    <property type="entry name" value="NAD(P)-bd_dom"/>
</dbReference>
<feature type="domain" description="NAD(P)-binding" evidence="1">
    <location>
        <begin position="7"/>
        <end position="188"/>
    </location>
</feature>
<proteinExistence type="predicted"/>
<evidence type="ECO:0000259" key="1">
    <source>
        <dbReference type="Pfam" id="PF13460"/>
    </source>
</evidence>
<comment type="caution">
    <text evidence="2">The sequence shown here is derived from an EMBL/GenBank/DDBJ whole genome shotgun (WGS) entry which is preliminary data.</text>
</comment>
<dbReference type="PANTHER" id="PTHR15020:SF50">
    <property type="entry name" value="UPF0659 PROTEIN YMR090W"/>
    <property type="match status" value="1"/>
</dbReference>
<dbReference type="InterPro" id="IPR036291">
    <property type="entry name" value="NAD(P)-bd_dom_sf"/>
</dbReference>
<name>A0A7K1J485_9BIFI</name>
<dbReference type="EMBL" id="WNLP01000002">
    <property type="protein sequence ID" value="MUH59351.1"/>
    <property type="molecule type" value="Genomic_DNA"/>
</dbReference>